<dbReference type="PANTHER" id="PTHR32309:SF31">
    <property type="entry name" value="CAPSULAR EXOPOLYSACCHARIDE FAMILY"/>
    <property type="match status" value="1"/>
</dbReference>
<evidence type="ECO:0000256" key="2">
    <source>
        <dbReference type="ARBA" id="ARBA00006683"/>
    </source>
</evidence>
<keyword evidence="6 8" id="KW-0472">Membrane</keyword>
<dbReference type="RefSeq" id="WP_021727081.1">
    <property type="nucleotide sequence ID" value="NZ_AWEZ01000067.1"/>
</dbReference>
<gene>
    <name evidence="10" type="ORF">HMPREF1316_1215</name>
</gene>
<sequence>MSSQYIDLSYDEHTTIRLSALLGSIGHHMVSCILMALLGAALGFAYVTYFVKTQYQSTFTVYVSNRPTTQAAASADQSALDPNDQQALGYLNTSDMSTSQSLANVYLFAFSSGSLQEQAADAAGLSAYDIAARQGKLATATVEATTPLVTVTVTADTAEDAYLLAQLLVQEAPGYMEDVINSTYMTVASPPQLADHPSSLSRDLVAVLGFVIGFVLGSIVAMARDHHAASRQDEEDGVPPTYGAHAKGRKMSPVQAVAGGE</sequence>
<keyword evidence="3" id="KW-1003">Cell membrane</keyword>
<feature type="domain" description="Polysaccharide chain length determinant N-terminal" evidence="9">
    <location>
        <begin position="15"/>
        <end position="88"/>
    </location>
</feature>
<feature type="transmembrane region" description="Helical" evidence="8">
    <location>
        <begin position="28"/>
        <end position="51"/>
    </location>
</feature>
<comment type="caution">
    <text evidence="10">The sequence shown here is derived from an EMBL/GenBank/DDBJ whole genome shotgun (WGS) entry which is preliminary data.</text>
</comment>
<feature type="region of interest" description="Disordered" evidence="7">
    <location>
        <begin position="228"/>
        <end position="261"/>
    </location>
</feature>
<evidence type="ECO:0000256" key="3">
    <source>
        <dbReference type="ARBA" id="ARBA00022475"/>
    </source>
</evidence>
<dbReference type="InterPro" id="IPR050445">
    <property type="entry name" value="Bact_polysacc_biosynth/exp"/>
</dbReference>
<evidence type="ECO:0000256" key="8">
    <source>
        <dbReference type="SAM" id="Phobius"/>
    </source>
</evidence>
<name>U2TJE9_9ACTN</name>
<accession>U2TJE9</accession>
<dbReference type="InterPro" id="IPR003856">
    <property type="entry name" value="LPS_length_determ_N"/>
</dbReference>
<evidence type="ECO:0000256" key="7">
    <source>
        <dbReference type="SAM" id="MobiDB-lite"/>
    </source>
</evidence>
<keyword evidence="11" id="KW-1185">Reference proteome</keyword>
<reference evidence="10 11" key="1">
    <citation type="submission" date="2013-08" db="EMBL/GenBank/DDBJ databases">
        <authorList>
            <person name="Durkin A.S."/>
            <person name="Haft D.R."/>
            <person name="McCorrison J."/>
            <person name="Torralba M."/>
            <person name="Gillis M."/>
            <person name="Haft D.H."/>
            <person name="Methe B."/>
            <person name="Sutton G."/>
            <person name="Nelson K.E."/>
        </authorList>
    </citation>
    <scope>NUCLEOTIDE SEQUENCE [LARGE SCALE GENOMIC DNA]</scope>
    <source>
        <strain evidence="10 11">F0195</strain>
    </source>
</reference>
<evidence type="ECO:0000259" key="9">
    <source>
        <dbReference type="Pfam" id="PF02706"/>
    </source>
</evidence>
<organism evidence="10 11">
    <name type="scientific">Olsenella profusa F0195</name>
    <dbReference type="NCBI Taxonomy" id="1125712"/>
    <lineage>
        <taxon>Bacteria</taxon>
        <taxon>Bacillati</taxon>
        <taxon>Actinomycetota</taxon>
        <taxon>Coriobacteriia</taxon>
        <taxon>Coriobacteriales</taxon>
        <taxon>Atopobiaceae</taxon>
        <taxon>Olsenella</taxon>
    </lineage>
</organism>
<protein>
    <submittedName>
        <fullName evidence="10">Chain length determinant protein</fullName>
    </submittedName>
</protein>
<evidence type="ECO:0000256" key="6">
    <source>
        <dbReference type="ARBA" id="ARBA00023136"/>
    </source>
</evidence>
<evidence type="ECO:0000256" key="4">
    <source>
        <dbReference type="ARBA" id="ARBA00022692"/>
    </source>
</evidence>
<comment type="similarity">
    <text evidence="2">Belongs to the CpsC/CapA family.</text>
</comment>
<dbReference type="Proteomes" id="UP000016638">
    <property type="component" value="Unassembled WGS sequence"/>
</dbReference>
<comment type="subcellular location">
    <subcellularLocation>
        <location evidence="1">Cell membrane</location>
        <topology evidence="1">Multi-pass membrane protein</topology>
    </subcellularLocation>
</comment>
<dbReference type="STRING" id="1125712.HMPREF1316_1215"/>
<evidence type="ECO:0000256" key="1">
    <source>
        <dbReference type="ARBA" id="ARBA00004651"/>
    </source>
</evidence>
<feature type="transmembrane region" description="Helical" evidence="8">
    <location>
        <begin position="204"/>
        <end position="223"/>
    </location>
</feature>
<evidence type="ECO:0000313" key="10">
    <source>
        <dbReference type="EMBL" id="ERL06308.1"/>
    </source>
</evidence>
<dbReference type="EMBL" id="AWEZ01000067">
    <property type="protein sequence ID" value="ERL06308.1"/>
    <property type="molecule type" value="Genomic_DNA"/>
</dbReference>
<dbReference type="AlphaFoldDB" id="U2TJE9"/>
<dbReference type="PATRIC" id="fig|1125712.3.peg.2213"/>
<dbReference type="PANTHER" id="PTHR32309">
    <property type="entry name" value="TYROSINE-PROTEIN KINASE"/>
    <property type="match status" value="1"/>
</dbReference>
<keyword evidence="4 8" id="KW-0812">Transmembrane</keyword>
<proteinExistence type="inferred from homology"/>
<evidence type="ECO:0000256" key="5">
    <source>
        <dbReference type="ARBA" id="ARBA00022989"/>
    </source>
</evidence>
<dbReference type="GO" id="GO:0005886">
    <property type="term" value="C:plasma membrane"/>
    <property type="evidence" value="ECO:0007669"/>
    <property type="project" value="UniProtKB-SubCell"/>
</dbReference>
<dbReference type="Pfam" id="PF02706">
    <property type="entry name" value="Wzz"/>
    <property type="match status" value="1"/>
</dbReference>
<evidence type="ECO:0000313" key="11">
    <source>
        <dbReference type="Proteomes" id="UP000016638"/>
    </source>
</evidence>
<keyword evidence="5 8" id="KW-1133">Transmembrane helix</keyword>